<dbReference type="InterPro" id="IPR025051">
    <property type="entry name" value="DUF3990"/>
</dbReference>
<evidence type="ECO:0000313" key="1">
    <source>
        <dbReference type="EMBL" id="MFC5528271.1"/>
    </source>
</evidence>
<organism evidence="1 2">
    <name type="scientific">Cohnella yongneupensis</name>
    <dbReference type="NCBI Taxonomy" id="425006"/>
    <lineage>
        <taxon>Bacteria</taxon>
        <taxon>Bacillati</taxon>
        <taxon>Bacillota</taxon>
        <taxon>Bacilli</taxon>
        <taxon>Bacillales</taxon>
        <taxon>Paenibacillaceae</taxon>
        <taxon>Cohnella</taxon>
    </lineage>
</organism>
<reference evidence="2" key="1">
    <citation type="journal article" date="2019" name="Int. J. Syst. Evol. Microbiol.">
        <title>The Global Catalogue of Microorganisms (GCM) 10K type strain sequencing project: providing services to taxonomists for standard genome sequencing and annotation.</title>
        <authorList>
            <consortium name="The Broad Institute Genomics Platform"/>
            <consortium name="The Broad Institute Genome Sequencing Center for Infectious Disease"/>
            <person name="Wu L."/>
            <person name="Ma J."/>
        </authorList>
    </citation>
    <scope>NUCLEOTIDE SEQUENCE [LARGE SCALE GENOMIC DNA]</scope>
    <source>
        <strain evidence="2">CGMCC 1.18578</strain>
    </source>
</reference>
<sequence length="200" mass="22624">MPDISIEVVFPAKVYHGTLDIFLDGFKAQLLNSSYWKPNRDFGRGFYTTISIEQARMWARAMQDKLNTGNPCVLEIALFPDRLPSQPSYRIFTGISLNWAQYIYEHRTVAVDAPDPCSVHADIIIGPMADADTGKIVANGVKLKKNADWFMDKITRNHANRRLDSLKLGNQIAFGSESLAPMLQLSGYEIYQGKRWRSHG</sequence>
<dbReference type="RefSeq" id="WP_378110097.1">
    <property type="nucleotide sequence ID" value="NZ_JBHSNC010000007.1"/>
</dbReference>
<keyword evidence="2" id="KW-1185">Reference proteome</keyword>
<name>A0ABW0QTF9_9BACL</name>
<dbReference type="Pfam" id="PF13151">
    <property type="entry name" value="DUF3990"/>
    <property type="match status" value="1"/>
</dbReference>
<dbReference type="Proteomes" id="UP001596108">
    <property type="component" value="Unassembled WGS sequence"/>
</dbReference>
<gene>
    <name evidence="1" type="ORF">ACFPQ4_02240</name>
</gene>
<dbReference type="EMBL" id="JBHSNC010000007">
    <property type="protein sequence ID" value="MFC5528271.1"/>
    <property type="molecule type" value="Genomic_DNA"/>
</dbReference>
<accession>A0ABW0QTF9</accession>
<proteinExistence type="predicted"/>
<evidence type="ECO:0000313" key="2">
    <source>
        <dbReference type="Proteomes" id="UP001596108"/>
    </source>
</evidence>
<protein>
    <submittedName>
        <fullName evidence="1">DUF3990 domain-containing protein</fullName>
    </submittedName>
</protein>
<comment type="caution">
    <text evidence="1">The sequence shown here is derived from an EMBL/GenBank/DDBJ whole genome shotgun (WGS) entry which is preliminary data.</text>
</comment>